<feature type="compositionally biased region" description="Low complexity" evidence="1">
    <location>
        <begin position="251"/>
        <end position="263"/>
    </location>
</feature>
<dbReference type="GO" id="GO:0032955">
    <property type="term" value="P:regulation of division septum assembly"/>
    <property type="evidence" value="ECO:0007669"/>
    <property type="project" value="TreeGrafter"/>
</dbReference>
<feature type="region of interest" description="Disordered" evidence="1">
    <location>
        <begin position="188"/>
        <end position="307"/>
    </location>
</feature>
<evidence type="ECO:0000313" key="4">
    <source>
        <dbReference type="Proteomes" id="UP000245383"/>
    </source>
</evidence>
<dbReference type="EMBL" id="MBFR01000592">
    <property type="protein sequence ID" value="PVU86857.1"/>
    <property type="molecule type" value="Genomic_DNA"/>
</dbReference>
<proteinExistence type="predicted"/>
<dbReference type="InterPro" id="IPR000219">
    <property type="entry name" value="DH_dom"/>
</dbReference>
<dbReference type="Gene3D" id="1.20.900.10">
    <property type="entry name" value="Dbl homology (DH) domain"/>
    <property type="match status" value="1"/>
</dbReference>
<dbReference type="GO" id="GO:0005085">
    <property type="term" value="F:guanyl-nucleotide exchange factor activity"/>
    <property type="evidence" value="ECO:0007669"/>
    <property type="project" value="InterPro"/>
</dbReference>
<dbReference type="InterPro" id="IPR051492">
    <property type="entry name" value="Dynamin-Rho_GEF"/>
</dbReference>
<comment type="caution">
    <text evidence="3">The sequence shown here is derived from an EMBL/GenBank/DDBJ whole genome shotgun (WGS) entry which is preliminary data.</text>
</comment>
<protein>
    <recommendedName>
        <fullName evidence="2">DH domain-containing protein</fullName>
    </recommendedName>
</protein>
<reference evidence="3 4" key="1">
    <citation type="journal article" date="2018" name="MBio">
        <title>Comparative Genomics Reveals the Core Gene Toolbox for the Fungus-Insect Symbiosis.</title>
        <authorList>
            <person name="Wang Y."/>
            <person name="Stata M."/>
            <person name="Wang W."/>
            <person name="Stajich J.E."/>
            <person name="White M.M."/>
            <person name="Moncalvo J.M."/>
        </authorList>
    </citation>
    <scope>NUCLEOTIDE SEQUENCE [LARGE SCALE GENOMIC DNA]</scope>
    <source>
        <strain evidence="3 4">SWE-8-4</strain>
    </source>
</reference>
<dbReference type="Proteomes" id="UP000245383">
    <property type="component" value="Unassembled WGS sequence"/>
</dbReference>
<dbReference type="GO" id="GO:0031991">
    <property type="term" value="P:regulation of actomyosin contractile ring contraction"/>
    <property type="evidence" value="ECO:0007669"/>
    <property type="project" value="TreeGrafter"/>
</dbReference>
<dbReference type="PANTHER" id="PTHR22834:SF20">
    <property type="entry name" value="SH3 DOMAIN-CONTAINING PROTEIN"/>
    <property type="match status" value="1"/>
</dbReference>
<dbReference type="SMART" id="SM00325">
    <property type="entry name" value="RhoGEF"/>
    <property type="match status" value="1"/>
</dbReference>
<feature type="compositionally biased region" description="Polar residues" evidence="1">
    <location>
        <begin position="188"/>
        <end position="213"/>
    </location>
</feature>
<organism evidence="3 4">
    <name type="scientific">Smittium simulii</name>
    <dbReference type="NCBI Taxonomy" id="133385"/>
    <lineage>
        <taxon>Eukaryota</taxon>
        <taxon>Fungi</taxon>
        <taxon>Fungi incertae sedis</taxon>
        <taxon>Zoopagomycota</taxon>
        <taxon>Kickxellomycotina</taxon>
        <taxon>Harpellomycetes</taxon>
        <taxon>Harpellales</taxon>
        <taxon>Legeriomycetaceae</taxon>
        <taxon>Smittium</taxon>
    </lineage>
</organism>
<keyword evidence="4" id="KW-1185">Reference proteome</keyword>
<dbReference type="PROSITE" id="PS50010">
    <property type="entry name" value="DH_2"/>
    <property type="match status" value="1"/>
</dbReference>
<dbReference type="SUPFAM" id="SSF48065">
    <property type="entry name" value="DBL homology domain (DH-domain)"/>
    <property type="match status" value="1"/>
</dbReference>
<dbReference type="OrthoDB" id="10256089at2759"/>
<evidence type="ECO:0000259" key="2">
    <source>
        <dbReference type="PROSITE" id="PS50010"/>
    </source>
</evidence>
<evidence type="ECO:0000313" key="3">
    <source>
        <dbReference type="EMBL" id="PVU86857.1"/>
    </source>
</evidence>
<dbReference type="InterPro" id="IPR035899">
    <property type="entry name" value="DBL_dom_sf"/>
</dbReference>
<dbReference type="GO" id="GO:0005737">
    <property type="term" value="C:cytoplasm"/>
    <property type="evidence" value="ECO:0007669"/>
    <property type="project" value="TreeGrafter"/>
</dbReference>
<dbReference type="Pfam" id="PF00621">
    <property type="entry name" value="RhoGEF"/>
    <property type="match status" value="1"/>
</dbReference>
<dbReference type="PANTHER" id="PTHR22834">
    <property type="entry name" value="NUCLEAR FUSION PROTEIN FUS2"/>
    <property type="match status" value="1"/>
</dbReference>
<dbReference type="STRING" id="133385.A0A2T9Y3H3"/>
<evidence type="ECO:0000256" key="1">
    <source>
        <dbReference type="SAM" id="MobiDB-lite"/>
    </source>
</evidence>
<accession>A0A2T9Y3H3</accession>
<gene>
    <name evidence="3" type="ORF">BB561_006521</name>
</gene>
<sequence length="1997" mass="225752">MPNSLQSSECCNKKFALTTSSSFQILRKINTASENILNNTAIINKEKQQLSLYKKYGAPTPNPNTDNKLKNVEKLNNFDNVAPKVECYNRNLSAKSSSKLKSKSTDNLAEKYQKSYMRHKKDIDAFKKFGSIKNSDSFSNSNSNASDDIIKNKYKNPKHENKITNNLETNPTEIDEFIHTKSLNNNQKNSAFIKTKPTTVSAQHRSPSIQSNKYNKHLPPLLKETRSKSSLSSKPTPVNYQSSKSNQIRPNSTKKSNASTSSSEFSQKNLYKGKMSKDKLYESSKSTTTNISQKNKVLTTPKAPTNSNVSSIVQKLQKSQNNQAIPQDPSLNNLTISKSYQKIPAVSERLLELSKSRPRRLNESIKQRKEIAKKEVKGSSIYRHPLKREESANKSPNVNNDKVECYVEDYDIFSINAKNSSLGAQISKHEKRIGFLASYQQKIVGIDKLDDNSYPETVFGQDKNENTSNDIIKSEEYSNIYLKSTGISQEKDSNSTNNDSPDTLIKQENVNELINNSNTFDNSTTVSNPTILTITQHQTEKIQSHNIIKETPSKNILYSSVSSLPSSSITVGDKNHSVSNLSTGMPDKHLDNTDLKKFKTPTQTTSSFATELHTNKKYNTLSGFTRRQFSKVENFASDFNSDNDETTSYKKKFSTLKPINPKPSTFKINNFYKVPCEDENDSNENEDFIIIKSPKAEAKKSYKSNTTIDFDSKGGLRSLYSNKNSDHNLETITSSYSTNKVSNLSLESFELLKSENRKSSFFDTCVNGNPENNYISWNHNINKTDIKKDSQFYHSSQSCSQESLISAKDSKHFNNSINQSEINDYNDYENIDWESKISFAKIRKPLHFPTRSFDQSISDNFNTKIDDKIESFDHNKRSDFNGDSDLQNNIMNLGNISSRSEVENYLNTLILKLQDQFQNANSDIKDIISLHKKDYTNERKNVLIEISESESSYLSDLYLLREVYYRCDDFSNTNGNTGFSDSDQEIIFGNLDQIINITEQLIFFLLQSIENEIFEKQNTLKFYHIFDFLADVIEKTYSVYCSNFPVALSRLSCIIDIDIPGDLGIKSPSSSAVNLQNTHVISLDSKLLKDLPKSLNRRKVLKSSKKLKSSTNSLLEFSEPNSFSNLCYSKSVIEFLNLQQKKLVGKTLSWDLRSLLIKPVQRVLKYHLLLNRLSEMSPNEPAKFYELTASRYVLLAEKVNTASNKNELSFPNISASRSLLKSNSMESSENSISNLLLKVGNSNLKSKNLLQNTSEDINSTNSAIIILLKRLLNWIDHLNLILKSIHGWEDAFREFLFQINIHSVAFSNFLTDKSTLESDNNQNEQYNDMEFSAKKSNDSFYINKTSDDFTLLNHDENSIYAFIEGGSMNYTQYTNILLQEIFSSAVHQSLKRKAYIPTLQLIKICLSVRKFFNNVLTASQPNTSIEHQTAILSRYSLTLDDAILLLEKEVPKLIDLQTSAVEVISESLKYIQQKFYYHAIDLYSVKANKASANCFYSENLDFRLAKPNNSLEYKNFKSINENPNMNWVESNIREYTEQCKFSDYNFLCAKNSPSNSNNNDLNTEHNVNLSNNTRHHRFPSSNECNLYLREISKIFATATANVEPNQDTDYNSNSLKKQPSSVEPKLGFLAGKSSSLVSKLVRVTSLFPGVNKSKSTKTKSIKKSVSTSRKSSSILSSFAEDIQITRSRISSRASMIINSSSNSNDQSDRVSLSDKKIIMKNFFKLPVFDLAEFVSLEISDKNNSNNQCKKKNSNLSLLESRYSNSNLSALALTNYKPSLNGIKPINSDDTPRSLLRNENLALCSNENYFYNSLDKFKSGTKPHANHSHKKSVISLGTIEHSSFSTPVFKNSARQNSYQNLSKLANNGSELYEPVSVSSSQLFCISTKLSYYGGELFGMSATRCKPIHQVVDAATRTLAKCGKLAAMVRLRQELSMTDLNIKTAVARTRAFGKWASLRTWISVSGVIPSAAAGVPLIPTKRTRLEYSTVAKTGYIDPA</sequence>
<name>A0A2T9Y3H3_9FUNG</name>
<feature type="non-terminal residue" evidence="3">
    <location>
        <position position="1997"/>
    </location>
</feature>
<feature type="domain" description="DH" evidence="2">
    <location>
        <begin position="938"/>
        <end position="1202"/>
    </location>
</feature>
<feature type="compositionally biased region" description="Polar residues" evidence="1">
    <location>
        <begin position="228"/>
        <end position="250"/>
    </location>
</feature>
<feature type="compositionally biased region" description="Polar residues" evidence="1">
    <location>
        <begin position="283"/>
        <end position="307"/>
    </location>
</feature>